<protein>
    <submittedName>
        <fullName evidence="2">Intein N-terminal splicing region</fullName>
    </submittedName>
</protein>
<reference evidence="3" key="1">
    <citation type="submission" date="2016-11" db="EMBL/GenBank/DDBJ databases">
        <authorList>
            <person name="Varghese N."/>
            <person name="Submissions S."/>
        </authorList>
    </citation>
    <scope>NUCLEOTIDE SEQUENCE [LARGE SCALE GENOMIC DNA]</scope>
    <source>
        <strain evidence="3">DSM 24724</strain>
    </source>
</reference>
<name>A0A1M7ESJ9_9FLAO</name>
<dbReference type="InterPro" id="IPR036844">
    <property type="entry name" value="Hint_dom_sf"/>
</dbReference>
<sequence length="294" mass="32187">MGNTGYKSFASLELYYVDDGSPTGQPTKPNVVTDPDYIAPVLDTTNCTPSTRYYSSEKKLSAKRNNCGSGYSGSTVTLTSYPNQFFSTISLADANAQADVWLAANVQTYANNAGTCEVIYTPPSSGGGGGSGGCFVEGTLITLPDGSKKPIEELQLNQLLLSAEIETLIDTNDASELYKWSSEYLSENRIISPITQISEKLAYKTMIINGGLLEATPTHLQLIQRDGFWKFIPLGNIQVGDNLYTINNEIIPVIAVTVNLEERRIYPLTLNPFHTYFANGILTHNYKQPMANDY</sequence>
<dbReference type="InterPro" id="IPR003587">
    <property type="entry name" value="Hint_dom_N"/>
</dbReference>
<gene>
    <name evidence="2" type="ORF">SAMN05444484_10356</name>
</gene>
<dbReference type="GO" id="GO:0016539">
    <property type="term" value="P:intein-mediated protein splicing"/>
    <property type="evidence" value="ECO:0007669"/>
    <property type="project" value="InterPro"/>
</dbReference>
<dbReference type="STRING" id="946677.SAMN05444484_10356"/>
<organism evidence="2 3">
    <name type="scientific">Flavobacterium chilense</name>
    <dbReference type="NCBI Taxonomy" id="946677"/>
    <lineage>
        <taxon>Bacteria</taxon>
        <taxon>Pseudomonadati</taxon>
        <taxon>Bacteroidota</taxon>
        <taxon>Flavobacteriia</taxon>
        <taxon>Flavobacteriales</taxon>
        <taxon>Flavobacteriaceae</taxon>
        <taxon>Flavobacterium</taxon>
    </lineage>
</organism>
<dbReference type="Pfam" id="PF19404">
    <property type="entry name" value="DUF5977"/>
    <property type="match status" value="1"/>
</dbReference>
<evidence type="ECO:0000313" key="3">
    <source>
        <dbReference type="Proteomes" id="UP000184028"/>
    </source>
</evidence>
<dbReference type="RefSeq" id="WP_068845484.1">
    <property type="nucleotide sequence ID" value="NZ_FRBT01000003.1"/>
</dbReference>
<keyword evidence="3" id="KW-1185">Reference proteome</keyword>
<dbReference type="SMART" id="SM00306">
    <property type="entry name" value="HintN"/>
    <property type="match status" value="1"/>
</dbReference>
<proteinExistence type="predicted"/>
<dbReference type="InterPro" id="IPR006141">
    <property type="entry name" value="Intein_N"/>
</dbReference>
<dbReference type="PROSITE" id="PS50818">
    <property type="entry name" value="INTEIN_C_TER"/>
    <property type="match status" value="1"/>
</dbReference>
<dbReference type="SUPFAM" id="SSF51294">
    <property type="entry name" value="Hedgehog/intein (Hint) domain"/>
    <property type="match status" value="1"/>
</dbReference>
<evidence type="ECO:0000259" key="1">
    <source>
        <dbReference type="SMART" id="SM00306"/>
    </source>
</evidence>
<dbReference type="EMBL" id="FRBT01000003">
    <property type="protein sequence ID" value="SHL94690.1"/>
    <property type="molecule type" value="Genomic_DNA"/>
</dbReference>
<accession>A0A1M7ESJ9</accession>
<evidence type="ECO:0000313" key="2">
    <source>
        <dbReference type="EMBL" id="SHL94690.1"/>
    </source>
</evidence>
<dbReference type="Proteomes" id="UP000184028">
    <property type="component" value="Unassembled WGS sequence"/>
</dbReference>
<dbReference type="CDD" id="cd00081">
    <property type="entry name" value="Hint"/>
    <property type="match status" value="1"/>
</dbReference>
<feature type="domain" description="Hint" evidence="1">
    <location>
        <begin position="132"/>
        <end position="247"/>
    </location>
</feature>
<dbReference type="InterPro" id="IPR046020">
    <property type="entry name" value="DUF5977"/>
</dbReference>
<dbReference type="AlphaFoldDB" id="A0A1M7ESJ9"/>
<dbReference type="InterPro" id="IPR030934">
    <property type="entry name" value="Intein_C"/>
</dbReference>
<dbReference type="PROSITE" id="PS50817">
    <property type="entry name" value="INTEIN_N_TER"/>
    <property type="match status" value="1"/>
</dbReference>
<dbReference type="OrthoDB" id="1314366at2"/>
<dbReference type="Gene3D" id="2.170.16.10">
    <property type="entry name" value="Hedgehog/Intein (Hint) domain"/>
    <property type="match status" value="1"/>
</dbReference>